<reference evidence="1 2" key="1">
    <citation type="journal article" date="2016" name="Environ. Microbiol.">
        <title>Genomic resolution of a cold subsurface aquifer community provides metabolic insights for novel microbes adapted to high CO concentrations.</title>
        <authorList>
            <person name="Probst A.J."/>
            <person name="Castelle C.J."/>
            <person name="Singh A."/>
            <person name="Brown C.T."/>
            <person name="Anantharaman K."/>
            <person name="Sharon I."/>
            <person name="Hug L.A."/>
            <person name="Burstein D."/>
            <person name="Emerson J.B."/>
            <person name="Thomas B.C."/>
            <person name="Banfield J.F."/>
        </authorList>
    </citation>
    <scope>NUCLEOTIDE SEQUENCE [LARGE SCALE GENOMIC DNA]</scope>
    <source>
        <strain evidence="1">CG2_30_40_21</strain>
    </source>
</reference>
<dbReference type="InterPro" id="IPR027396">
    <property type="entry name" value="DsrEFH-like"/>
</dbReference>
<dbReference type="InterPro" id="IPR003787">
    <property type="entry name" value="Sulphur_relay_DsrE/F-like"/>
</dbReference>
<comment type="caution">
    <text evidence="1">The sequence shown here is derived from an EMBL/GenBank/DDBJ whole genome shotgun (WGS) entry which is preliminary data.</text>
</comment>
<dbReference type="Proteomes" id="UP000183085">
    <property type="component" value="Unassembled WGS sequence"/>
</dbReference>
<gene>
    <name evidence="1" type="ORF">AUJ95_06465</name>
</gene>
<dbReference type="PANTHER" id="PTHR34874:SF1">
    <property type="entry name" value="PROTEIN YCHN"/>
    <property type="match status" value="1"/>
</dbReference>
<dbReference type="EMBL" id="MNYI01000174">
    <property type="protein sequence ID" value="OIP38575.1"/>
    <property type="molecule type" value="Genomic_DNA"/>
</dbReference>
<organism evidence="1 2">
    <name type="scientific">Candidatus Desantisbacteria bacterium CG2_30_40_21</name>
    <dbReference type="NCBI Taxonomy" id="1817895"/>
    <lineage>
        <taxon>Bacteria</taxon>
        <taxon>Candidatus Desantisiibacteriota</taxon>
    </lineage>
</organism>
<sequence>MKMGILLTTSPENQNAGTVINLATAALGAGHEVSLFMMDDGVYNVVAKNKISSRFAGLRDAGAFLAICGHTAEERGVEEDDCLTGVKYAGQYELAVMVNESDRFLSFGG</sequence>
<dbReference type="Gene3D" id="3.40.1260.10">
    <property type="entry name" value="DsrEFH-like"/>
    <property type="match status" value="1"/>
</dbReference>
<protein>
    <submittedName>
        <fullName evidence="1">Uncharacterized protein</fullName>
    </submittedName>
</protein>
<dbReference type="Pfam" id="PF02635">
    <property type="entry name" value="DsrE"/>
    <property type="match status" value="1"/>
</dbReference>
<proteinExistence type="predicted"/>
<name>A0A1J5E3R0_9BACT</name>
<dbReference type="GO" id="GO:0005829">
    <property type="term" value="C:cytosol"/>
    <property type="evidence" value="ECO:0007669"/>
    <property type="project" value="TreeGrafter"/>
</dbReference>
<evidence type="ECO:0000313" key="1">
    <source>
        <dbReference type="EMBL" id="OIP38575.1"/>
    </source>
</evidence>
<dbReference type="PANTHER" id="PTHR34874">
    <property type="entry name" value="PROTEIN YCHN"/>
    <property type="match status" value="1"/>
</dbReference>
<dbReference type="AlphaFoldDB" id="A0A1J5E3R0"/>
<evidence type="ECO:0000313" key="2">
    <source>
        <dbReference type="Proteomes" id="UP000183085"/>
    </source>
</evidence>
<accession>A0A1J5E3R0</accession>
<dbReference type="STRING" id="1817895.AUJ95_06465"/>
<dbReference type="SUPFAM" id="SSF75169">
    <property type="entry name" value="DsrEFH-like"/>
    <property type="match status" value="1"/>
</dbReference>